<sequence>MVEEKGEPREEELPTSKCKIPSFLGDCKPNEYVDWELMVDQIVSSFDLHGRMVVRLDTLEFCGYALVEMQLRRNIASRKMYGGSSGWKGKEKEKERASREKSPKKGSEVSIGQKDLTPISTSMPPRASSIKGFEYLRKGHIASQYSNRSMMIMKDDGEIGSESSVREVSTSSEFESLSDESHYEGNLLMDLIFVFDISKGSRIHL</sequence>
<feature type="region of interest" description="Disordered" evidence="1">
    <location>
        <begin position="81"/>
        <end position="125"/>
    </location>
</feature>
<name>A0A371FP27_MUCPR</name>
<proteinExistence type="predicted"/>
<gene>
    <name evidence="2" type="ORF">CR513_39410</name>
</gene>
<reference evidence="2" key="1">
    <citation type="submission" date="2018-05" db="EMBL/GenBank/DDBJ databases">
        <title>Draft genome of Mucuna pruriens seed.</title>
        <authorList>
            <person name="Nnadi N.E."/>
            <person name="Vos R."/>
            <person name="Hasami M.H."/>
            <person name="Devisetty U.K."/>
            <person name="Aguiy J.C."/>
        </authorList>
    </citation>
    <scope>NUCLEOTIDE SEQUENCE [LARGE SCALE GENOMIC DNA]</scope>
    <source>
        <strain evidence="2">JCA_2017</strain>
    </source>
</reference>
<evidence type="ECO:0000313" key="3">
    <source>
        <dbReference type="Proteomes" id="UP000257109"/>
    </source>
</evidence>
<organism evidence="2 3">
    <name type="scientific">Mucuna pruriens</name>
    <name type="common">Velvet bean</name>
    <name type="synonym">Dolichos pruriens</name>
    <dbReference type="NCBI Taxonomy" id="157652"/>
    <lineage>
        <taxon>Eukaryota</taxon>
        <taxon>Viridiplantae</taxon>
        <taxon>Streptophyta</taxon>
        <taxon>Embryophyta</taxon>
        <taxon>Tracheophyta</taxon>
        <taxon>Spermatophyta</taxon>
        <taxon>Magnoliopsida</taxon>
        <taxon>eudicotyledons</taxon>
        <taxon>Gunneridae</taxon>
        <taxon>Pentapetalae</taxon>
        <taxon>rosids</taxon>
        <taxon>fabids</taxon>
        <taxon>Fabales</taxon>
        <taxon>Fabaceae</taxon>
        <taxon>Papilionoideae</taxon>
        <taxon>50 kb inversion clade</taxon>
        <taxon>NPAAA clade</taxon>
        <taxon>indigoferoid/millettioid clade</taxon>
        <taxon>Phaseoleae</taxon>
        <taxon>Mucuna</taxon>
    </lineage>
</organism>
<feature type="non-terminal residue" evidence="2">
    <location>
        <position position="1"/>
    </location>
</feature>
<feature type="compositionally biased region" description="Basic and acidic residues" evidence="1">
    <location>
        <begin position="88"/>
        <end position="107"/>
    </location>
</feature>
<dbReference type="EMBL" id="QJKJ01008332">
    <property type="protein sequence ID" value="RDX80078.1"/>
    <property type="molecule type" value="Genomic_DNA"/>
</dbReference>
<accession>A0A371FP27</accession>
<evidence type="ECO:0000313" key="2">
    <source>
        <dbReference type="EMBL" id="RDX80078.1"/>
    </source>
</evidence>
<protein>
    <submittedName>
        <fullName evidence="2">Uncharacterized protein</fullName>
    </submittedName>
</protein>
<comment type="caution">
    <text evidence="2">The sequence shown here is derived from an EMBL/GenBank/DDBJ whole genome shotgun (WGS) entry which is preliminary data.</text>
</comment>
<evidence type="ECO:0000256" key="1">
    <source>
        <dbReference type="SAM" id="MobiDB-lite"/>
    </source>
</evidence>
<dbReference type="OrthoDB" id="1934635at2759"/>
<dbReference type="Proteomes" id="UP000257109">
    <property type="component" value="Unassembled WGS sequence"/>
</dbReference>
<dbReference type="AlphaFoldDB" id="A0A371FP27"/>
<keyword evidence="3" id="KW-1185">Reference proteome</keyword>